<accession>A0A286UX87</accession>
<dbReference type="AlphaFoldDB" id="A0A286UX87"/>
<sequence length="197" mass="20301">MVVVPSVSSSMQPRQTSKKVASDVRILTEYMGDLSTKVQPHLDNLREASDSNGLSKALLNSNSMAIANYVRDATKAIEPMTTAEQPQTEQASSNKLIKSRQTASDLSSLAANITGLINSILTLTSSIISLASTDSSLNVTVSTSDLVSDLDTAISELVGNITSIPTTGGILGSLLGDISGTSTSSGGLISSILAGIL</sequence>
<reference evidence="1 2" key="1">
    <citation type="journal article" date="2017" name="Mol. Ecol.">
        <title>Comparative and population genomic landscape of Phellinus noxius: A hypervariable fungus causing root rot in trees.</title>
        <authorList>
            <person name="Chung C.L."/>
            <person name="Lee T.J."/>
            <person name="Akiba M."/>
            <person name="Lee H.H."/>
            <person name="Kuo T.H."/>
            <person name="Liu D."/>
            <person name="Ke H.M."/>
            <person name="Yokoi T."/>
            <person name="Roa M.B."/>
            <person name="Lu M.J."/>
            <person name="Chang Y.Y."/>
            <person name="Ann P.J."/>
            <person name="Tsai J.N."/>
            <person name="Chen C.Y."/>
            <person name="Tzean S.S."/>
            <person name="Ota Y."/>
            <person name="Hattori T."/>
            <person name="Sahashi N."/>
            <person name="Liou R.F."/>
            <person name="Kikuchi T."/>
            <person name="Tsai I.J."/>
        </authorList>
    </citation>
    <scope>NUCLEOTIDE SEQUENCE [LARGE SCALE GENOMIC DNA]</scope>
    <source>
        <strain evidence="1 2">FFPRI411160</strain>
    </source>
</reference>
<evidence type="ECO:0000313" key="2">
    <source>
        <dbReference type="Proteomes" id="UP000217199"/>
    </source>
</evidence>
<comment type="caution">
    <text evidence="1">The sequence shown here is derived from an EMBL/GenBank/DDBJ whole genome shotgun (WGS) entry which is preliminary data.</text>
</comment>
<dbReference type="EMBL" id="NBII01000001">
    <property type="protein sequence ID" value="PAV24178.1"/>
    <property type="molecule type" value="Genomic_DNA"/>
</dbReference>
<gene>
    <name evidence="1" type="ORF">PNOK_0124600</name>
</gene>
<organism evidence="1 2">
    <name type="scientific">Pyrrhoderma noxium</name>
    <dbReference type="NCBI Taxonomy" id="2282107"/>
    <lineage>
        <taxon>Eukaryota</taxon>
        <taxon>Fungi</taxon>
        <taxon>Dikarya</taxon>
        <taxon>Basidiomycota</taxon>
        <taxon>Agaricomycotina</taxon>
        <taxon>Agaricomycetes</taxon>
        <taxon>Hymenochaetales</taxon>
        <taxon>Hymenochaetaceae</taxon>
        <taxon>Pyrrhoderma</taxon>
    </lineage>
</organism>
<keyword evidence="2" id="KW-1185">Reference proteome</keyword>
<protein>
    <submittedName>
        <fullName evidence="1">Uncharacterized protein</fullName>
    </submittedName>
</protein>
<evidence type="ECO:0000313" key="1">
    <source>
        <dbReference type="EMBL" id="PAV24178.1"/>
    </source>
</evidence>
<name>A0A286UX87_9AGAM</name>
<dbReference type="Proteomes" id="UP000217199">
    <property type="component" value="Unassembled WGS sequence"/>
</dbReference>
<proteinExistence type="predicted"/>
<dbReference type="InParanoid" id="A0A286UX87"/>